<dbReference type="SUPFAM" id="SSF53756">
    <property type="entry name" value="UDP-Glycosyltransferase/glycogen phosphorylase"/>
    <property type="match status" value="1"/>
</dbReference>
<proteinExistence type="predicted"/>
<evidence type="ECO:0000313" key="3">
    <source>
        <dbReference type="EMBL" id="MDN3688639.1"/>
    </source>
</evidence>
<evidence type="ECO:0000313" key="4">
    <source>
        <dbReference type="Proteomes" id="UP001236663"/>
    </source>
</evidence>
<gene>
    <name evidence="3" type="ORF">QWZ15_12420</name>
</gene>
<keyword evidence="4" id="KW-1185">Reference proteome</keyword>
<dbReference type="CDD" id="cd03808">
    <property type="entry name" value="GT4_CapM-like"/>
    <property type="match status" value="1"/>
</dbReference>
<accession>A0ABT8C794</accession>
<reference evidence="4" key="1">
    <citation type="journal article" date="2019" name="Int. J. Syst. Evol. Microbiol.">
        <title>The Global Catalogue of Microorganisms (GCM) 10K type strain sequencing project: providing services to taxonomists for standard genome sequencing and annotation.</title>
        <authorList>
            <consortium name="The Broad Institute Genomics Platform"/>
            <consortium name="The Broad Institute Genome Sequencing Center for Infectious Disease"/>
            <person name="Wu L."/>
            <person name="Ma J."/>
        </authorList>
    </citation>
    <scope>NUCLEOTIDE SEQUENCE [LARGE SCALE GENOMIC DNA]</scope>
    <source>
        <strain evidence="4">CECT 7706</strain>
    </source>
</reference>
<evidence type="ECO:0000259" key="1">
    <source>
        <dbReference type="Pfam" id="PF00534"/>
    </source>
</evidence>
<dbReference type="InterPro" id="IPR001296">
    <property type="entry name" value="Glyco_trans_1"/>
</dbReference>
<dbReference type="EMBL" id="JAUFQS010000011">
    <property type="protein sequence ID" value="MDN3688639.1"/>
    <property type="molecule type" value="Genomic_DNA"/>
</dbReference>
<dbReference type="PANTHER" id="PTHR45947">
    <property type="entry name" value="SULFOQUINOVOSYL TRANSFERASE SQD2"/>
    <property type="match status" value="1"/>
</dbReference>
<dbReference type="InterPro" id="IPR050194">
    <property type="entry name" value="Glycosyltransferase_grp1"/>
</dbReference>
<dbReference type="Pfam" id="PF13579">
    <property type="entry name" value="Glyco_trans_4_4"/>
    <property type="match status" value="1"/>
</dbReference>
<name>A0ABT8C794_9BACT</name>
<sequence>MPKLIRITTVPLSLKLLIKHQLRFMAEEGFQVLAISSEGKEWQAILKSEKHIEKVIIPFTRKITPVKDLYCLWLLYKLFKQERPDIVHTHTPKAGLLGMMAARLAGVPVRIHTLAGLPLVSRSKTQQILLSLVEKTTFRLASEVWPNAYSLKDYIIRKKLVNEKKVSVIGNGSSNGVDLERFSRSNLQENHLVAATMRIAPGENEFVFLAVGRMVKDKGIADLVEAFIRSKIVSRSKLVLLGDFEQDLNPLERKTINQIKDHPKIIHIPWSDHVEHYMALCDVLVHPSHREGFPNVLLEAGAMCCPVICSDIDGNKEIATHKRTALIYPVGKADVLQEALEFAFVKRVEMQGFAEKLHEKVVQGYERKSMHRSILKAYNRMLNRK</sequence>
<dbReference type="InterPro" id="IPR028098">
    <property type="entry name" value="Glyco_trans_4-like_N"/>
</dbReference>
<dbReference type="PANTHER" id="PTHR45947:SF3">
    <property type="entry name" value="SULFOQUINOVOSYL TRANSFERASE SQD2"/>
    <property type="match status" value="1"/>
</dbReference>
<feature type="domain" description="Glycosyl transferase family 1" evidence="1">
    <location>
        <begin position="202"/>
        <end position="343"/>
    </location>
</feature>
<dbReference type="Proteomes" id="UP001236663">
    <property type="component" value="Unassembled WGS sequence"/>
</dbReference>
<dbReference type="RefSeq" id="WP_163387158.1">
    <property type="nucleotide sequence ID" value="NZ_JAUFQS010000011.1"/>
</dbReference>
<dbReference type="Pfam" id="PF00534">
    <property type="entry name" value="Glycos_transf_1"/>
    <property type="match status" value="1"/>
</dbReference>
<organism evidence="3 4">
    <name type="scientific">Cyclobacterium jeungdonense</name>
    <dbReference type="NCBI Taxonomy" id="708087"/>
    <lineage>
        <taxon>Bacteria</taxon>
        <taxon>Pseudomonadati</taxon>
        <taxon>Bacteroidota</taxon>
        <taxon>Cytophagia</taxon>
        <taxon>Cytophagales</taxon>
        <taxon>Cyclobacteriaceae</taxon>
        <taxon>Cyclobacterium</taxon>
    </lineage>
</organism>
<dbReference type="Gene3D" id="3.40.50.2000">
    <property type="entry name" value="Glycogen Phosphorylase B"/>
    <property type="match status" value="2"/>
</dbReference>
<feature type="domain" description="Glycosyltransferase subfamily 4-like N-terminal" evidence="2">
    <location>
        <begin position="23"/>
        <end position="172"/>
    </location>
</feature>
<evidence type="ECO:0000259" key="2">
    <source>
        <dbReference type="Pfam" id="PF13579"/>
    </source>
</evidence>
<protein>
    <submittedName>
        <fullName evidence="3">Glycosyltransferase family 4 protein</fullName>
    </submittedName>
</protein>
<comment type="caution">
    <text evidence="3">The sequence shown here is derived from an EMBL/GenBank/DDBJ whole genome shotgun (WGS) entry which is preliminary data.</text>
</comment>